<name>A0A8H4U158_9HYPO</name>
<organism evidence="2 3">
    <name type="scientific">Fusarium sarcochroum</name>
    <dbReference type="NCBI Taxonomy" id="1208366"/>
    <lineage>
        <taxon>Eukaryota</taxon>
        <taxon>Fungi</taxon>
        <taxon>Dikarya</taxon>
        <taxon>Ascomycota</taxon>
        <taxon>Pezizomycotina</taxon>
        <taxon>Sordariomycetes</taxon>
        <taxon>Hypocreomycetidae</taxon>
        <taxon>Hypocreales</taxon>
        <taxon>Nectriaceae</taxon>
        <taxon>Fusarium</taxon>
        <taxon>Fusarium lateritium species complex</taxon>
    </lineage>
</organism>
<proteinExistence type="predicted"/>
<dbReference type="Gene3D" id="3.30.40.10">
    <property type="entry name" value="Zinc/RING finger domain, C3HC4 (zinc finger)"/>
    <property type="match status" value="1"/>
</dbReference>
<dbReference type="SUPFAM" id="SSF57850">
    <property type="entry name" value="RING/U-box"/>
    <property type="match status" value="1"/>
</dbReference>
<evidence type="ECO:0000313" key="2">
    <source>
        <dbReference type="EMBL" id="KAF4967614.1"/>
    </source>
</evidence>
<evidence type="ECO:0000313" key="3">
    <source>
        <dbReference type="Proteomes" id="UP000622797"/>
    </source>
</evidence>
<comment type="caution">
    <text evidence="2">The sequence shown here is derived from an EMBL/GenBank/DDBJ whole genome shotgun (WGS) entry which is preliminary data.</text>
</comment>
<gene>
    <name evidence="2" type="ORF">FSARC_4861</name>
</gene>
<dbReference type="OrthoDB" id="5001299at2759"/>
<dbReference type="InterPro" id="IPR013083">
    <property type="entry name" value="Znf_RING/FYVE/PHD"/>
</dbReference>
<reference evidence="2" key="2">
    <citation type="submission" date="2020-05" db="EMBL/GenBank/DDBJ databases">
        <authorList>
            <person name="Kim H.-S."/>
            <person name="Proctor R.H."/>
            <person name="Brown D.W."/>
        </authorList>
    </citation>
    <scope>NUCLEOTIDE SEQUENCE</scope>
    <source>
        <strain evidence="2">NRRL 20472</strain>
    </source>
</reference>
<feature type="region of interest" description="Disordered" evidence="1">
    <location>
        <begin position="563"/>
        <end position="598"/>
    </location>
</feature>
<evidence type="ECO:0008006" key="4">
    <source>
        <dbReference type="Google" id="ProtNLM"/>
    </source>
</evidence>
<reference evidence="2" key="1">
    <citation type="journal article" date="2020" name="BMC Genomics">
        <title>Correction to: Identification and distribution of gene clusters required for synthesis of sphingolipid metabolism inhibitors in diverse species of the filamentous fungus Fusarium.</title>
        <authorList>
            <person name="Kim H.S."/>
            <person name="Lohmar J.M."/>
            <person name="Busman M."/>
            <person name="Brown D.W."/>
            <person name="Naumann T.A."/>
            <person name="Divon H.H."/>
            <person name="Lysoe E."/>
            <person name="Uhlig S."/>
            <person name="Proctor R.H."/>
        </authorList>
    </citation>
    <scope>NUCLEOTIDE SEQUENCE</scope>
    <source>
        <strain evidence="2">NRRL 20472</strain>
    </source>
</reference>
<sequence>MCIKVTRWFFCHVPFIGPPPQNQQARQDADPFRPWIHWEVNELVPFEELHRRAPGNKGYSRVRHKMEHWIRCARVQATDCKAGPVEHRVELYSIACPDCTQDHPSVMHIPPYHVHNDEWPGLDEYDQVRRITGYYGDLLTIARAFFENELDKEPLQGRQWNVFMRGHNCTQDNSHIRRDHPDRVGHHECLIDCACTVNPGAHNISRAARNQEGQLTRAKHSRHWFLISAQDTYLDEWKTVRFADMPNQLGLNMDPEMQAKHDYMMAQVGEQLTSLSILGVNPDRETSVNTRIEDLEEWRFNLRRRESLCILLLRFAATDPGITMKFADALVRFILTALAPGLDPNLVPQNLACRFDASSHMRWLVAYVDRLYATGSYPKRVTMSIALRNQNELFEVLKRNRLVTFRNIMTRQKTAEGAAARWEVSGATILQTGHEEDRNCSICGDDFDTSADNVVPKHLRTIRPPCCQQFIHFRCFKGLTTSIKQACPFCNQSLALAGMNPRNQGAFGQWNTALEDLPAGLMRFANPLEITRLTMRDGVGTQIVQRLNPVIEAEEHLRPGRLGNYYRDWPMPPSSDESSDDSQPSRDPSSDEDEDVVM</sequence>
<dbReference type="Proteomes" id="UP000622797">
    <property type="component" value="Unassembled WGS sequence"/>
</dbReference>
<accession>A0A8H4U158</accession>
<protein>
    <recommendedName>
        <fullName evidence="4">RING-type domain-containing protein</fullName>
    </recommendedName>
</protein>
<keyword evidence="3" id="KW-1185">Reference proteome</keyword>
<dbReference type="AlphaFoldDB" id="A0A8H4U158"/>
<dbReference type="EMBL" id="JABEXW010000230">
    <property type="protein sequence ID" value="KAF4967614.1"/>
    <property type="molecule type" value="Genomic_DNA"/>
</dbReference>
<evidence type="ECO:0000256" key="1">
    <source>
        <dbReference type="SAM" id="MobiDB-lite"/>
    </source>
</evidence>